<sequence>MKPFRVALRLVKCHGEQLGKEIEGFKKRQISFLELKESLMNFKDLVEMIIEFIELLEKGDTLCQNTHRG</sequence>
<gene>
    <name evidence="1" type="ORF">COT67_02265</name>
</gene>
<dbReference type="EMBL" id="PEZL01000032">
    <property type="protein sequence ID" value="PIS13370.1"/>
    <property type="molecule type" value="Genomic_DNA"/>
</dbReference>
<proteinExistence type="predicted"/>
<accession>A0A2H0WL60</accession>
<organism evidence="1 2">
    <name type="scientific">Candidatus Tagabacteria bacterium CG09_land_8_20_14_0_10_41_14</name>
    <dbReference type="NCBI Taxonomy" id="1975021"/>
    <lineage>
        <taxon>Bacteria</taxon>
        <taxon>Candidatus Tagaibacteriota</taxon>
    </lineage>
</organism>
<name>A0A2H0WL60_9BACT</name>
<dbReference type="AlphaFoldDB" id="A0A2H0WL60"/>
<evidence type="ECO:0000313" key="1">
    <source>
        <dbReference type="EMBL" id="PIS13370.1"/>
    </source>
</evidence>
<reference evidence="2" key="1">
    <citation type="submission" date="2017-09" db="EMBL/GenBank/DDBJ databases">
        <title>Depth-based differentiation of microbial function through sediment-hosted aquifers and enrichment of novel symbionts in the deep terrestrial subsurface.</title>
        <authorList>
            <person name="Probst A.J."/>
            <person name="Ladd B."/>
            <person name="Jarett J.K."/>
            <person name="Geller-Mcgrath D.E."/>
            <person name="Sieber C.M.K."/>
            <person name="Emerson J.B."/>
            <person name="Anantharaman K."/>
            <person name="Thomas B.C."/>
            <person name="Malmstrom R."/>
            <person name="Stieglmeier M."/>
            <person name="Klingl A."/>
            <person name="Woyke T."/>
            <person name="Ryan C.M."/>
            <person name="Banfield J.F."/>
        </authorList>
    </citation>
    <scope>NUCLEOTIDE SEQUENCE [LARGE SCALE GENOMIC DNA]</scope>
</reference>
<dbReference type="Proteomes" id="UP000230353">
    <property type="component" value="Unassembled WGS sequence"/>
</dbReference>
<comment type="caution">
    <text evidence="1">The sequence shown here is derived from an EMBL/GenBank/DDBJ whole genome shotgun (WGS) entry which is preliminary data.</text>
</comment>
<protein>
    <submittedName>
        <fullName evidence="1">Uncharacterized protein</fullName>
    </submittedName>
</protein>
<evidence type="ECO:0000313" key="2">
    <source>
        <dbReference type="Proteomes" id="UP000230353"/>
    </source>
</evidence>